<feature type="domain" description="Peptidase S49" evidence="5">
    <location>
        <begin position="96"/>
        <end position="233"/>
    </location>
</feature>
<gene>
    <name evidence="6" type="ORF">G3A50_09560</name>
</gene>
<dbReference type="RefSeq" id="WP_163075024.1">
    <property type="nucleotide sequence ID" value="NZ_CP048630.1"/>
</dbReference>
<dbReference type="GO" id="GO:0006508">
    <property type="term" value="P:proteolysis"/>
    <property type="evidence" value="ECO:0007669"/>
    <property type="project" value="UniProtKB-KW"/>
</dbReference>
<sequence>MATESFFAPLRRLVDPLLPARMRAGTPVVPVVRLNGAIGLSSPLRPGLTLSGISKALDRAFAVKGAKAVALAINSPGGAPAQSHLIYRRIRLLAEEKELPVIAFVEDVAASGGYMLACAADEIIADPFSIVGSIGVVSAGFGFDRVLDKIGVDRRVYTAGERKVMLDPFQPEKAEDIERLKALQKEIHDSFTGLVRQRRADVLSGDSETLFSGEFWSATHAQELGLVDAIGDLRGFLRARYGDKVQTPLIEPRSGLFGRRLPGITAIDGAGGGLASQIGAGVTDNLIGAAQERALWSRYGL</sequence>
<dbReference type="PANTHER" id="PTHR42987:SF8">
    <property type="entry name" value="PROTEINASE"/>
    <property type="match status" value="1"/>
</dbReference>
<evidence type="ECO:0000256" key="2">
    <source>
        <dbReference type="ARBA" id="ARBA00022670"/>
    </source>
</evidence>
<comment type="similarity">
    <text evidence="1">Belongs to the peptidase S49 family.</text>
</comment>
<dbReference type="GO" id="GO:0008236">
    <property type="term" value="F:serine-type peptidase activity"/>
    <property type="evidence" value="ECO:0007669"/>
    <property type="project" value="UniProtKB-KW"/>
</dbReference>
<dbReference type="Gene3D" id="3.90.226.10">
    <property type="entry name" value="2-enoyl-CoA Hydratase, Chain A, domain 1"/>
    <property type="match status" value="1"/>
</dbReference>
<protein>
    <submittedName>
        <fullName evidence="6">S49 family peptidase</fullName>
    </submittedName>
</protein>
<dbReference type="InterPro" id="IPR047272">
    <property type="entry name" value="S49_SppA_C"/>
</dbReference>
<dbReference type="SUPFAM" id="SSF52096">
    <property type="entry name" value="ClpP/crotonase"/>
    <property type="match status" value="1"/>
</dbReference>
<evidence type="ECO:0000313" key="7">
    <source>
        <dbReference type="Proteomes" id="UP000464751"/>
    </source>
</evidence>
<name>A0A6P1YKT2_9HYPH</name>
<evidence type="ECO:0000259" key="5">
    <source>
        <dbReference type="Pfam" id="PF01343"/>
    </source>
</evidence>
<evidence type="ECO:0000256" key="3">
    <source>
        <dbReference type="ARBA" id="ARBA00022801"/>
    </source>
</evidence>
<dbReference type="Proteomes" id="UP000464751">
    <property type="component" value="Chromosome"/>
</dbReference>
<dbReference type="Gene3D" id="6.20.330.10">
    <property type="match status" value="1"/>
</dbReference>
<keyword evidence="3" id="KW-0378">Hydrolase</keyword>
<evidence type="ECO:0000256" key="4">
    <source>
        <dbReference type="ARBA" id="ARBA00022825"/>
    </source>
</evidence>
<accession>A0A6P1YKT2</accession>
<keyword evidence="4" id="KW-0720">Serine protease</keyword>
<keyword evidence="2" id="KW-0645">Protease</keyword>
<dbReference type="PANTHER" id="PTHR42987">
    <property type="entry name" value="PEPTIDASE S49"/>
    <property type="match status" value="1"/>
</dbReference>
<evidence type="ECO:0000313" key="6">
    <source>
        <dbReference type="EMBL" id="QIB33929.1"/>
    </source>
</evidence>
<evidence type="ECO:0000256" key="1">
    <source>
        <dbReference type="ARBA" id="ARBA00008683"/>
    </source>
</evidence>
<dbReference type="EMBL" id="CP048630">
    <property type="protein sequence ID" value="QIB33929.1"/>
    <property type="molecule type" value="Genomic_DNA"/>
</dbReference>
<keyword evidence="7" id="KW-1185">Reference proteome</keyword>
<dbReference type="Pfam" id="PF01343">
    <property type="entry name" value="Peptidase_S49"/>
    <property type="match status" value="1"/>
</dbReference>
<proteinExistence type="inferred from homology"/>
<dbReference type="CDD" id="cd07023">
    <property type="entry name" value="S49_Sppa_N_C"/>
    <property type="match status" value="1"/>
</dbReference>
<dbReference type="InterPro" id="IPR029045">
    <property type="entry name" value="ClpP/crotonase-like_dom_sf"/>
</dbReference>
<dbReference type="InterPro" id="IPR002142">
    <property type="entry name" value="Peptidase_S49"/>
</dbReference>
<reference evidence="6 7" key="1">
    <citation type="submission" date="2020-02" db="EMBL/GenBank/DDBJ databases">
        <authorList>
            <person name="Li G."/>
        </authorList>
    </citation>
    <scope>NUCLEOTIDE SEQUENCE [LARGE SCALE GENOMIC DNA]</scope>
    <source>
        <strain evidence="6 7">DSM 102029</strain>
    </source>
</reference>
<organism evidence="6 7">
    <name type="scientific">Ancylobacter pratisalsi</name>
    <dbReference type="NCBI Taxonomy" id="1745854"/>
    <lineage>
        <taxon>Bacteria</taxon>
        <taxon>Pseudomonadati</taxon>
        <taxon>Pseudomonadota</taxon>
        <taxon>Alphaproteobacteria</taxon>
        <taxon>Hyphomicrobiales</taxon>
        <taxon>Xanthobacteraceae</taxon>
        <taxon>Ancylobacter</taxon>
    </lineage>
</organism>
<dbReference type="KEGG" id="apra:G3A50_09560"/>
<dbReference type="AlphaFoldDB" id="A0A6P1YKT2"/>